<proteinExistence type="predicted"/>
<dbReference type="AlphaFoldDB" id="A0A0P7IKM2"/>
<feature type="domain" description="AB hydrolase-1" evidence="1">
    <location>
        <begin position="37"/>
        <end position="261"/>
    </location>
</feature>
<dbReference type="InterPro" id="IPR000073">
    <property type="entry name" value="AB_hydrolase_1"/>
</dbReference>
<evidence type="ECO:0000259" key="1">
    <source>
        <dbReference type="Pfam" id="PF00561"/>
    </source>
</evidence>
<dbReference type="GO" id="GO:0004806">
    <property type="term" value="F:triacylglycerol lipase activity"/>
    <property type="evidence" value="ECO:0007669"/>
    <property type="project" value="TreeGrafter"/>
</dbReference>
<keyword evidence="3" id="KW-1185">Reference proteome</keyword>
<dbReference type="PANTHER" id="PTHR43433:SF5">
    <property type="entry name" value="AB HYDROLASE-1 DOMAIN-CONTAINING PROTEIN"/>
    <property type="match status" value="1"/>
</dbReference>
<dbReference type="Gene3D" id="3.40.50.1820">
    <property type="entry name" value="alpha/beta hydrolase"/>
    <property type="match status" value="1"/>
</dbReference>
<protein>
    <recommendedName>
        <fullName evidence="1">AB hydrolase-1 domain-containing protein</fullName>
    </recommendedName>
</protein>
<dbReference type="OrthoDB" id="7616518at2"/>
<reference evidence="2" key="1">
    <citation type="submission" date="2015-09" db="EMBL/GenBank/DDBJ databases">
        <title>Draft genome sequence of Aliiroseovarius crassostreae CV919-312TSm, the causative agent of Roseovarius Oyster Disease (formerly Juvenile Oyster Disease).</title>
        <authorList>
            <person name="Kessner L."/>
            <person name="Spinard E."/>
            <person name="Nelson D."/>
        </authorList>
    </citation>
    <scope>NUCLEOTIDE SEQUENCE [LARGE SCALE GENOMIC DNA]</scope>
    <source>
        <strain evidence="2">CV919-312</strain>
    </source>
</reference>
<dbReference type="Proteomes" id="UP000050471">
    <property type="component" value="Unassembled WGS sequence"/>
</dbReference>
<dbReference type="PANTHER" id="PTHR43433">
    <property type="entry name" value="HYDROLASE, ALPHA/BETA FOLD FAMILY PROTEIN"/>
    <property type="match status" value="1"/>
</dbReference>
<accession>A0A0P7IKM2</accession>
<evidence type="ECO:0000313" key="3">
    <source>
        <dbReference type="Proteomes" id="UP000050471"/>
    </source>
</evidence>
<organism evidence="2 3">
    <name type="scientific">Aliiroseovarius crassostreae</name>
    <dbReference type="NCBI Taxonomy" id="154981"/>
    <lineage>
        <taxon>Bacteria</taxon>
        <taxon>Pseudomonadati</taxon>
        <taxon>Pseudomonadota</taxon>
        <taxon>Alphaproteobacteria</taxon>
        <taxon>Rhodobacterales</taxon>
        <taxon>Paracoccaceae</taxon>
        <taxon>Aliiroseovarius</taxon>
    </lineage>
</organism>
<sequence>MRDLNMSECEVDEVHTLRLDGAIVRYFHRPGETGQTPLLVCNGLGQSLEVLLPILNELGSRPLIAIDMPGVGRSEMRDDIATIPDYAQFTFSVLDKLGIRQFDVLGISWGGALAQQMTHDAPDRIGHLALAITSAGGIGSWWGTPIALSEIMFPLRFTNKTYGNFIGPWMYGGEAILHPEIFREYSKHAIAPSPEGYFTQVRAMCSWTSLPWLRAINTPTLIIAGKYDGLIPIANQLLLASMIPDATLQIYSAGHLLMFTKRHEVGPLISTFLDD</sequence>
<dbReference type="STRING" id="154981.AKJ29_00125"/>
<evidence type="ECO:0000313" key="2">
    <source>
        <dbReference type="EMBL" id="KPN64677.1"/>
    </source>
</evidence>
<dbReference type="InterPro" id="IPR050471">
    <property type="entry name" value="AB_hydrolase"/>
</dbReference>
<dbReference type="SUPFAM" id="SSF53474">
    <property type="entry name" value="alpha/beta-Hydrolases"/>
    <property type="match status" value="1"/>
</dbReference>
<dbReference type="RefSeq" id="WP_055187509.1">
    <property type="nucleotide sequence ID" value="NZ_FPBS01000062.1"/>
</dbReference>
<dbReference type="Pfam" id="PF00561">
    <property type="entry name" value="Abhydrolase_1"/>
    <property type="match status" value="1"/>
</dbReference>
<gene>
    <name evidence="2" type="ORF">AKJ29_00125</name>
</gene>
<name>A0A0P7IKM2_9RHOB</name>
<dbReference type="PRINTS" id="PR00111">
    <property type="entry name" value="ABHYDROLASE"/>
</dbReference>
<dbReference type="InterPro" id="IPR029058">
    <property type="entry name" value="AB_hydrolase_fold"/>
</dbReference>
<dbReference type="EMBL" id="LKBA01000002">
    <property type="protein sequence ID" value="KPN64677.1"/>
    <property type="molecule type" value="Genomic_DNA"/>
</dbReference>
<comment type="caution">
    <text evidence="2">The sequence shown here is derived from an EMBL/GenBank/DDBJ whole genome shotgun (WGS) entry which is preliminary data.</text>
</comment>
<dbReference type="GO" id="GO:0046503">
    <property type="term" value="P:glycerolipid catabolic process"/>
    <property type="evidence" value="ECO:0007669"/>
    <property type="project" value="TreeGrafter"/>
</dbReference>